<organism evidence="1 2">
    <name type="scientific">Ancylostoma ceylanicum</name>
    <dbReference type="NCBI Taxonomy" id="53326"/>
    <lineage>
        <taxon>Eukaryota</taxon>
        <taxon>Metazoa</taxon>
        <taxon>Ecdysozoa</taxon>
        <taxon>Nematoda</taxon>
        <taxon>Chromadorea</taxon>
        <taxon>Rhabditida</taxon>
        <taxon>Rhabditina</taxon>
        <taxon>Rhabditomorpha</taxon>
        <taxon>Strongyloidea</taxon>
        <taxon>Ancylostomatidae</taxon>
        <taxon>Ancylostomatinae</taxon>
        <taxon>Ancylostoma</taxon>
    </lineage>
</organism>
<reference evidence="2" key="1">
    <citation type="journal article" date="2015" name="Nat. Genet.">
        <title>The genome and transcriptome of the zoonotic hookworm Ancylostoma ceylanicum identify infection-specific gene families.</title>
        <authorList>
            <person name="Schwarz E.M."/>
            <person name="Hu Y."/>
            <person name="Antoshechkin I."/>
            <person name="Miller M.M."/>
            <person name="Sternberg P.W."/>
            <person name="Aroian R.V."/>
        </authorList>
    </citation>
    <scope>NUCLEOTIDE SEQUENCE</scope>
    <source>
        <strain evidence="2">HY135</strain>
    </source>
</reference>
<name>A0A016SDG8_9BILA</name>
<evidence type="ECO:0000313" key="2">
    <source>
        <dbReference type="Proteomes" id="UP000024635"/>
    </source>
</evidence>
<dbReference type="Proteomes" id="UP000024635">
    <property type="component" value="Unassembled WGS sequence"/>
</dbReference>
<sequence>MILVHRVNNCNGKIDCGVARNGTATPNVVLLATAWQHQMWCCSPRHGNIKCGVARNGMATQDVVLLATA</sequence>
<dbReference type="AlphaFoldDB" id="A0A016SDG8"/>
<comment type="caution">
    <text evidence="1">The sequence shown here is derived from an EMBL/GenBank/DDBJ whole genome shotgun (WGS) entry which is preliminary data.</text>
</comment>
<evidence type="ECO:0000313" key="1">
    <source>
        <dbReference type="EMBL" id="EYB88417.1"/>
    </source>
</evidence>
<gene>
    <name evidence="1" type="primary">Acey_s0247.g49</name>
    <name evidence="1" type="ORF">Y032_0247g49</name>
</gene>
<keyword evidence="2" id="KW-1185">Reference proteome</keyword>
<dbReference type="EMBL" id="JARK01001583">
    <property type="protein sequence ID" value="EYB88417.1"/>
    <property type="molecule type" value="Genomic_DNA"/>
</dbReference>
<protein>
    <submittedName>
        <fullName evidence="1">Uncharacterized protein</fullName>
    </submittedName>
</protein>
<accession>A0A016SDG8</accession>
<proteinExistence type="predicted"/>